<dbReference type="RefSeq" id="WP_012957913.1">
    <property type="nucleotide sequence ID" value="NZ_CP144224.1"/>
</dbReference>
<organism evidence="16 17">
    <name type="scientific">Alkalihalophilus pseudofirmus</name>
    <name type="common">Bacillus pseudofirmus</name>
    <dbReference type="NCBI Taxonomy" id="79885"/>
    <lineage>
        <taxon>Bacteria</taxon>
        <taxon>Bacillati</taxon>
        <taxon>Bacillota</taxon>
        <taxon>Bacilli</taxon>
        <taxon>Bacillales</taxon>
        <taxon>Bacillaceae</taxon>
        <taxon>Alkalihalophilus</taxon>
    </lineage>
</organism>
<dbReference type="Gene3D" id="3.30.450.20">
    <property type="entry name" value="PAS domain"/>
    <property type="match status" value="2"/>
</dbReference>
<evidence type="ECO:0000256" key="10">
    <source>
        <dbReference type="ARBA" id="ARBA00022840"/>
    </source>
</evidence>
<evidence type="ECO:0000313" key="17">
    <source>
        <dbReference type="Proteomes" id="UP001285636"/>
    </source>
</evidence>
<keyword evidence="8" id="KW-0547">Nucleotide-binding</keyword>
<dbReference type="InterPro" id="IPR039506">
    <property type="entry name" value="SPOB_a"/>
</dbReference>
<dbReference type="InterPro" id="IPR000014">
    <property type="entry name" value="PAS"/>
</dbReference>
<dbReference type="InterPro" id="IPR033463">
    <property type="entry name" value="sCache_3"/>
</dbReference>
<dbReference type="CDD" id="cd00130">
    <property type="entry name" value="PAS"/>
    <property type="match status" value="1"/>
</dbReference>
<evidence type="ECO:0000256" key="1">
    <source>
        <dbReference type="ARBA" id="ARBA00000085"/>
    </source>
</evidence>
<dbReference type="Proteomes" id="UP001285636">
    <property type="component" value="Unassembled WGS sequence"/>
</dbReference>
<dbReference type="SUPFAM" id="SSF55890">
    <property type="entry name" value="Sporulation response regulatory protein Spo0B"/>
    <property type="match status" value="1"/>
</dbReference>
<keyword evidence="9 16" id="KW-0418">Kinase</keyword>
<dbReference type="SUPFAM" id="SSF55874">
    <property type="entry name" value="ATPase domain of HSP90 chaperone/DNA topoisomerase II/histidine kinase"/>
    <property type="match status" value="1"/>
</dbReference>
<dbReference type="SUPFAM" id="SSF55785">
    <property type="entry name" value="PYP-like sensor domain (PAS domain)"/>
    <property type="match status" value="1"/>
</dbReference>
<keyword evidence="11 14" id="KW-1133">Transmembrane helix</keyword>
<keyword evidence="6 16" id="KW-0808">Transferase</keyword>
<evidence type="ECO:0000256" key="3">
    <source>
        <dbReference type="ARBA" id="ARBA00012438"/>
    </source>
</evidence>
<feature type="domain" description="Histidine kinase" evidence="15">
    <location>
        <begin position="434"/>
        <end position="533"/>
    </location>
</feature>
<dbReference type="Pfam" id="PF14689">
    <property type="entry name" value="SPOB_a"/>
    <property type="match status" value="1"/>
</dbReference>
<keyword evidence="12" id="KW-0902">Two-component regulatory system</keyword>
<dbReference type="Gene3D" id="1.10.287.130">
    <property type="match status" value="1"/>
</dbReference>
<dbReference type="PANTHER" id="PTHR43065:SF46">
    <property type="entry name" value="C4-DICARBOXYLATE TRANSPORT SENSOR PROTEIN DCTB"/>
    <property type="match status" value="1"/>
</dbReference>
<dbReference type="EC" id="2.7.13.3" evidence="3"/>
<keyword evidence="7 14" id="KW-0812">Transmembrane</keyword>
<dbReference type="SUPFAM" id="SSF103190">
    <property type="entry name" value="Sensory domain-like"/>
    <property type="match status" value="1"/>
</dbReference>
<dbReference type="InterPro" id="IPR016120">
    <property type="entry name" value="Sig_transdc_His_kin_SpoOB"/>
</dbReference>
<keyword evidence="13 14" id="KW-0472">Membrane</keyword>
<evidence type="ECO:0000256" key="12">
    <source>
        <dbReference type="ARBA" id="ARBA00023012"/>
    </source>
</evidence>
<dbReference type="AlphaFoldDB" id="A0AAJ2NLC9"/>
<evidence type="ECO:0000256" key="5">
    <source>
        <dbReference type="ARBA" id="ARBA00022553"/>
    </source>
</evidence>
<feature type="transmembrane region" description="Helical" evidence="14">
    <location>
        <begin position="16"/>
        <end position="39"/>
    </location>
</feature>
<dbReference type="InterPro" id="IPR005467">
    <property type="entry name" value="His_kinase_dom"/>
</dbReference>
<protein>
    <recommendedName>
        <fullName evidence="3">histidine kinase</fullName>
        <ecNumber evidence="3">2.7.13.3</ecNumber>
    </recommendedName>
</protein>
<dbReference type="InterPro" id="IPR036890">
    <property type="entry name" value="HATPase_C_sf"/>
</dbReference>
<evidence type="ECO:0000256" key="6">
    <source>
        <dbReference type="ARBA" id="ARBA00022679"/>
    </source>
</evidence>
<dbReference type="Gene3D" id="3.30.565.10">
    <property type="entry name" value="Histidine kinase-like ATPase, C-terminal domain"/>
    <property type="match status" value="1"/>
</dbReference>
<evidence type="ECO:0000256" key="11">
    <source>
        <dbReference type="ARBA" id="ARBA00022989"/>
    </source>
</evidence>
<dbReference type="PANTHER" id="PTHR43065">
    <property type="entry name" value="SENSOR HISTIDINE KINASE"/>
    <property type="match status" value="1"/>
</dbReference>
<dbReference type="Pfam" id="PF17203">
    <property type="entry name" value="sCache_3_2"/>
    <property type="match status" value="1"/>
</dbReference>
<name>A0AAJ2NLC9_ALKPS</name>
<dbReference type="GO" id="GO:0005524">
    <property type="term" value="F:ATP binding"/>
    <property type="evidence" value="ECO:0007669"/>
    <property type="project" value="UniProtKB-KW"/>
</dbReference>
<dbReference type="InterPro" id="IPR029151">
    <property type="entry name" value="Sensor-like_sf"/>
</dbReference>
<reference evidence="16" key="1">
    <citation type="submission" date="2023-10" db="EMBL/GenBank/DDBJ databases">
        <title>Screening of Alkalihalophilus pseudofirmusBZ-TG-HK211 and Its Alleviation of Salt Stress on Rapeseed Growth.</title>
        <authorList>
            <person name="Zhao B."/>
            <person name="Guo T."/>
        </authorList>
    </citation>
    <scope>NUCLEOTIDE SEQUENCE</scope>
    <source>
        <strain evidence="16">BZ-TG-HK211</strain>
    </source>
</reference>
<dbReference type="InterPro" id="IPR003594">
    <property type="entry name" value="HATPase_dom"/>
</dbReference>
<dbReference type="EMBL" id="JAWJAY010000001">
    <property type="protein sequence ID" value="MDV2883698.1"/>
    <property type="molecule type" value="Genomic_DNA"/>
</dbReference>
<dbReference type="Pfam" id="PF02518">
    <property type="entry name" value="HATPase_c"/>
    <property type="match status" value="1"/>
</dbReference>
<accession>A0AAJ2NLC9</accession>
<dbReference type="SMART" id="SM00387">
    <property type="entry name" value="HATPase_c"/>
    <property type="match status" value="1"/>
</dbReference>
<comment type="caution">
    <text evidence="16">The sequence shown here is derived from an EMBL/GenBank/DDBJ whole genome shotgun (WGS) entry which is preliminary data.</text>
</comment>
<evidence type="ECO:0000259" key="15">
    <source>
        <dbReference type="PROSITE" id="PS50109"/>
    </source>
</evidence>
<comment type="catalytic activity">
    <reaction evidence="1">
        <text>ATP + protein L-histidine = ADP + protein N-phospho-L-histidine.</text>
        <dbReference type="EC" id="2.7.13.3"/>
    </reaction>
</comment>
<evidence type="ECO:0000256" key="2">
    <source>
        <dbReference type="ARBA" id="ARBA00004651"/>
    </source>
</evidence>
<gene>
    <name evidence="16" type="ORF">RYX45_00795</name>
</gene>
<evidence type="ECO:0000256" key="14">
    <source>
        <dbReference type="SAM" id="Phobius"/>
    </source>
</evidence>
<proteinExistence type="predicted"/>
<dbReference type="InterPro" id="IPR035965">
    <property type="entry name" value="PAS-like_dom_sf"/>
</dbReference>
<evidence type="ECO:0000256" key="9">
    <source>
        <dbReference type="ARBA" id="ARBA00022777"/>
    </source>
</evidence>
<evidence type="ECO:0000313" key="16">
    <source>
        <dbReference type="EMBL" id="MDV2883698.1"/>
    </source>
</evidence>
<feature type="transmembrane region" description="Helical" evidence="14">
    <location>
        <begin position="182"/>
        <end position="200"/>
    </location>
</feature>
<sequence length="533" mass="59788">MFKFNKKFRLTFQTKIIFFVTLITFITLVIVSISTYTILHNSVEESVGNYTLKVAQILSKMDVVEETLKAPPKNNNLQSSYENYLKEVSTSDQIFMVLINQEGLRYTHPNNNLIGKHITGDDINEALNGKTYISKAKGISGTTIRTFVPIVDSNTNKQIGVISIGISQSNLTAVAKEYVQSLFFWILVTLLIGFLASIILSKRIKKVLHGFEPNEIASLFREKDAILESMSEGIIAIDNDQRIILVNKSAQKLLSLEKYLAGKKVDEITVFKSIFSYINKISPGESIEILVNNIIILANYYPYLSDNKKELGMIVTFRDITEVQEMANKLTGVEQYIDGLRAKSHEFMNKLQTLSGLIELKQYDKVHAYIAQTTHKQQEIMTFFKDRIKEPKITGLLLGKFQQAEELHIDIVFTPGSYLGVLPKNIPVNSIALVLGNLLQNAMDALVETQNGEIHLTILDSPDSIKIVVEDNGAGINSSVKDVIFIKGFSTKGEERGIGLHLVKYHINHILNGSIIFDSVLEEGTSFFITIPK</sequence>
<dbReference type="Pfam" id="PF13188">
    <property type="entry name" value="PAS_8"/>
    <property type="match status" value="1"/>
</dbReference>
<dbReference type="GO" id="GO:0005886">
    <property type="term" value="C:plasma membrane"/>
    <property type="evidence" value="ECO:0007669"/>
    <property type="project" value="UniProtKB-SubCell"/>
</dbReference>
<dbReference type="PROSITE" id="PS50109">
    <property type="entry name" value="HIS_KIN"/>
    <property type="match status" value="1"/>
</dbReference>
<dbReference type="InterPro" id="IPR004358">
    <property type="entry name" value="Sig_transdc_His_kin-like_C"/>
</dbReference>
<dbReference type="GO" id="GO:0000155">
    <property type="term" value="F:phosphorelay sensor kinase activity"/>
    <property type="evidence" value="ECO:0007669"/>
    <property type="project" value="InterPro"/>
</dbReference>
<keyword evidence="5" id="KW-0597">Phosphoprotein</keyword>
<evidence type="ECO:0000256" key="4">
    <source>
        <dbReference type="ARBA" id="ARBA00022475"/>
    </source>
</evidence>
<keyword evidence="10" id="KW-0067">ATP-binding</keyword>
<comment type="subcellular location">
    <subcellularLocation>
        <location evidence="2">Cell membrane</location>
        <topology evidence="2">Multi-pass membrane protein</topology>
    </subcellularLocation>
</comment>
<evidence type="ECO:0000256" key="13">
    <source>
        <dbReference type="ARBA" id="ARBA00023136"/>
    </source>
</evidence>
<keyword evidence="4" id="KW-1003">Cell membrane</keyword>
<evidence type="ECO:0000256" key="7">
    <source>
        <dbReference type="ARBA" id="ARBA00022692"/>
    </source>
</evidence>
<evidence type="ECO:0000256" key="8">
    <source>
        <dbReference type="ARBA" id="ARBA00022741"/>
    </source>
</evidence>
<dbReference type="PRINTS" id="PR00344">
    <property type="entry name" value="BCTRLSENSOR"/>
</dbReference>